<dbReference type="Gene3D" id="6.20.190.10">
    <property type="entry name" value="Nutrient germinant receptor protein C, domain 1"/>
    <property type="match status" value="1"/>
</dbReference>
<comment type="similarity">
    <text evidence="2">Belongs to the GerABKC lipoprotein family.</text>
</comment>
<evidence type="ECO:0000256" key="5">
    <source>
        <dbReference type="ARBA" id="ARBA00023136"/>
    </source>
</evidence>
<dbReference type="InterPro" id="IPR038501">
    <property type="entry name" value="Spore_GerAC_C_sf"/>
</dbReference>
<evidence type="ECO:0000259" key="9">
    <source>
        <dbReference type="Pfam" id="PF05504"/>
    </source>
</evidence>
<evidence type="ECO:0000313" key="11">
    <source>
        <dbReference type="EMBL" id="MFC4766437.1"/>
    </source>
</evidence>
<feature type="region of interest" description="Disordered" evidence="8">
    <location>
        <begin position="196"/>
        <end position="217"/>
    </location>
</feature>
<dbReference type="PANTHER" id="PTHR35789">
    <property type="entry name" value="SPORE GERMINATION PROTEIN B3"/>
    <property type="match status" value="1"/>
</dbReference>
<keyword evidence="12" id="KW-1185">Reference proteome</keyword>
<dbReference type="PANTHER" id="PTHR35789:SF1">
    <property type="entry name" value="SPORE GERMINATION PROTEIN B3"/>
    <property type="match status" value="1"/>
</dbReference>
<dbReference type="NCBIfam" id="TIGR02887">
    <property type="entry name" value="spore_ger_x_C"/>
    <property type="match status" value="1"/>
</dbReference>
<gene>
    <name evidence="11" type="ORF">ACFO8Q_03365</name>
</gene>
<comment type="subcellular location">
    <subcellularLocation>
        <location evidence="1">Membrane</location>
        <topology evidence="1">Lipid-anchor</topology>
    </subcellularLocation>
</comment>
<keyword evidence="3" id="KW-0309">Germination</keyword>
<evidence type="ECO:0000256" key="2">
    <source>
        <dbReference type="ARBA" id="ARBA00007886"/>
    </source>
</evidence>
<sequence length="338" mass="37281">MKKKLILLLSMILMTLLSGCWSRVEVNDIAIVTAIAIDKVEEGKIRMSLQVAIPMALGAAGGGGGSGGGEGEKKTTLLVSEEGETVMDAYRRLQVKLPRRITFAHSRILLIGEKAARSGVSPILDFFSRQRESRMRKWILVTEGDASEILKIKPGLERVSAEVIREEENQPVGLRVNLRDFSDMLLTDGLEPVAPQIRQKPHDVKKKDSESEESSKENMTAAILGAAVFHKDKLVGWMNDKETRGVLWLRDEMKIGVVTINIPEEKGEGKVSAQVLKASTKIIPTLENGRVKIEVDVSADYDIYENASKLDLSDPRLRQSVDVQTATSPIRTREAAVV</sequence>
<evidence type="ECO:0000313" key="12">
    <source>
        <dbReference type="Proteomes" id="UP001596002"/>
    </source>
</evidence>
<dbReference type="InterPro" id="IPR008844">
    <property type="entry name" value="Spore_GerAC-like"/>
</dbReference>
<keyword evidence="4" id="KW-0732">Signal</keyword>
<protein>
    <submittedName>
        <fullName evidence="11">Ger(X)C family spore germination protein</fullName>
    </submittedName>
</protein>
<evidence type="ECO:0000256" key="7">
    <source>
        <dbReference type="ARBA" id="ARBA00023288"/>
    </source>
</evidence>
<keyword evidence="5" id="KW-0472">Membrane</keyword>
<dbReference type="InterPro" id="IPR046953">
    <property type="entry name" value="Spore_GerAC-like_C"/>
</dbReference>
<feature type="compositionally biased region" description="Basic and acidic residues" evidence="8">
    <location>
        <begin position="200"/>
        <end position="216"/>
    </location>
</feature>
<proteinExistence type="inferred from homology"/>
<comment type="caution">
    <text evidence="11">The sequence shown here is derived from an EMBL/GenBank/DDBJ whole genome shotgun (WGS) entry which is preliminary data.</text>
</comment>
<reference evidence="12" key="1">
    <citation type="journal article" date="2019" name="Int. J. Syst. Evol. Microbiol.">
        <title>The Global Catalogue of Microorganisms (GCM) 10K type strain sequencing project: providing services to taxonomists for standard genome sequencing and annotation.</title>
        <authorList>
            <consortium name="The Broad Institute Genomics Platform"/>
            <consortium name="The Broad Institute Genome Sequencing Center for Infectious Disease"/>
            <person name="Wu L."/>
            <person name="Ma J."/>
        </authorList>
    </citation>
    <scope>NUCLEOTIDE SEQUENCE [LARGE SCALE GENOMIC DNA]</scope>
    <source>
        <strain evidence="12">WYCCWR 12678</strain>
    </source>
</reference>
<dbReference type="RefSeq" id="WP_380024294.1">
    <property type="nucleotide sequence ID" value="NZ_JBHSHC010000018.1"/>
</dbReference>
<feature type="non-terminal residue" evidence="11">
    <location>
        <position position="338"/>
    </location>
</feature>
<evidence type="ECO:0000256" key="4">
    <source>
        <dbReference type="ARBA" id="ARBA00022729"/>
    </source>
</evidence>
<evidence type="ECO:0000256" key="8">
    <source>
        <dbReference type="SAM" id="MobiDB-lite"/>
    </source>
</evidence>
<dbReference type="Proteomes" id="UP001596002">
    <property type="component" value="Unassembled WGS sequence"/>
</dbReference>
<organism evidence="11 12">
    <name type="scientific">Effusibacillus consociatus</name>
    <dbReference type="NCBI Taxonomy" id="1117041"/>
    <lineage>
        <taxon>Bacteria</taxon>
        <taxon>Bacillati</taxon>
        <taxon>Bacillota</taxon>
        <taxon>Bacilli</taxon>
        <taxon>Bacillales</taxon>
        <taxon>Alicyclobacillaceae</taxon>
        <taxon>Effusibacillus</taxon>
    </lineage>
</organism>
<dbReference type="Gene3D" id="3.30.300.210">
    <property type="entry name" value="Nutrient germinant receptor protein C, domain 3"/>
    <property type="match status" value="1"/>
</dbReference>
<keyword evidence="7" id="KW-0449">Lipoprotein</keyword>
<feature type="domain" description="Spore germination protein N-terminal" evidence="10">
    <location>
        <begin position="23"/>
        <end position="198"/>
    </location>
</feature>
<evidence type="ECO:0000256" key="1">
    <source>
        <dbReference type="ARBA" id="ARBA00004635"/>
    </source>
</evidence>
<accession>A0ABV9Q1A7</accession>
<dbReference type="EMBL" id="JBHSHC010000018">
    <property type="protein sequence ID" value="MFC4766437.1"/>
    <property type="molecule type" value="Genomic_DNA"/>
</dbReference>
<dbReference type="Pfam" id="PF25198">
    <property type="entry name" value="Spore_GerAC_N"/>
    <property type="match status" value="1"/>
</dbReference>
<feature type="domain" description="Spore germination GerAC-like C-terminal" evidence="9">
    <location>
        <begin position="225"/>
        <end position="318"/>
    </location>
</feature>
<evidence type="ECO:0000256" key="3">
    <source>
        <dbReference type="ARBA" id="ARBA00022544"/>
    </source>
</evidence>
<dbReference type="InterPro" id="IPR057336">
    <property type="entry name" value="GerAC_N"/>
</dbReference>
<evidence type="ECO:0000259" key="10">
    <source>
        <dbReference type="Pfam" id="PF25198"/>
    </source>
</evidence>
<name>A0ABV9Q1A7_9BACL</name>
<evidence type="ECO:0000256" key="6">
    <source>
        <dbReference type="ARBA" id="ARBA00023139"/>
    </source>
</evidence>
<keyword evidence="6" id="KW-0564">Palmitate</keyword>
<dbReference type="Pfam" id="PF05504">
    <property type="entry name" value="Spore_GerAC"/>
    <property type="match status" value="1"/>
</dbReference>
<dbReference type="PROSITE" id="PS51257">
    <property type="entry name" value="PROKAR_LIPOPROTEIN"/>
    <property type="match status" value="1"/>
</dbReference>